<dbReference type="Gene3D" id="3.40.50.150">
    <property type="entry name" value="Vaccinia Virus protein VP39"/>
    <property type="match status" value="1"/>
</dbReference>
<gene>
    <name evidence="2" type="ORF">ACFOX3_19130</name>
</gene>
<evidence type="ECO:0000259" key="1">
    <source>
        <dbReference type="Pfam" id="PF13649"/>
    </source>
</evidence>
<sequence length="282" mass="32154">MDSRRLKASIKMMLGLILTKLMPATTQKIKDSFALQYWGKGVGKSKIGKRIETLIRFYLAHSNKNKGDILEKSHKDFWRNEIDAEWYQKSEARFHDATLPPLAPHIAALNRLIKDTKTRTLCEIGTGDGMLLSHLKNTLASHLTFIGLDLSEQRMALNRNQFSDINFLACDAFDWISQRSEDHTVYITNGGVMEYFSQASLEALFKQIRTEQPHSIISLFHEPIAPDHDLNHDVESRLTLGGEFSYSHNYPKLLERAGFTIQHLEEESHPAGYRALTIIATV</sequence>
<dbReference type="InterPro" id="IPR029063">
    <property type="entry name" value="SAM-dependent_MTases_sf"/>
</dbReference>
<dbReference type="Proteomes" id="UP001595840">
    <property type="component" value="Unassembled WGS sequence"/>
</dbReference>
<dbReference type="GO" id="GO:0032259">
    <property type="term" value="P:methylation"/>
    <property type="evidence" value="ECO:0007669"/>
    <property type="project" value="UniProtKB-KW"/>
</dbReference>
<name>A0ABV8V917_9GAMM</name>
<accession>A0ABV8V917</accession>
<protein>
    <submittedName>
        <fullName evidence="2">Methyltransferase domain-containing protein</fullName>
    </submittedName>
</protein>
<organism evidence="2 3">
    <name type="scientific">Simiduia curdlanivorans</name>
    <dbReference type="NCBI Taxonomy" id="1492769"/>
    <lineage>
        <taxon>Bacteria</taxon>
        <taxon>Pseudomonadati</taxon>
        <taxon>Pseudomonadota</taxon>
        <taxon>Gammaproteobacteria</taxon>
        <taxon>Cellvibrionales</taxon>
        <taxon>Cellvibrionaceae</taxon>
        <taxon>Simiduia</taxon>
    </lineage>
</organism>
<dbReference type="SUPFAM" id="SSF53335">
    <property type="entry name" value="S-adenosyl-L-methionine-dependent methyltransferases"/>
    <property type="match status" value="1"/>
</dbReference>
<comment type="caution">
    <text evidence="2">The sequence shown here is derived from an EMBL/GenBank/DDBJ whole genome shotgun (WGS) entry which is preliminary data.</text>
</comment>
<keyword evidence="2" id="KW-0489">Methyltransferase</keyword>
<reference evidence="3" key="1">
    <citation type="journal article" date="2019" name="Int. J. Syst. Evol. Microbiol.">
        <title>The Global Catalogue of Microorganisms (GCM) 10K type strain sequencing project: providing services to taxonomists for standard genome sequencing and annotation.</title>
        <authorList>
            <consortium name="The Broad Institute Genomics Platform"/>
            <consortium name="The Broad Institute Genome Sequencing Center for Infectious Disease"/>
            <person name="Wu L."/>
            <person name="Ma J."/>
        </authorList>
    </citation>
    <scope>NUCLEOTIDE SEQUENCE [LARGE SCALE GENOMIC DNA]</scope>
    <source>
        <strain evidence="3">CECT 8570</strain>
    </source>
</reference>
<dbReference type="EMBL" id="JBHSCX010000025">
    <property type="protein sequence ID" value="MFC4364430.1"/>
    <property type="molecule type" value="Genomic_DNA"/>
</dbReference>
<dbReference type="Pfam" id="PF13649">
    <property type="entry name" value="Methyltransf_25"/>
    <property type="match status" value="1"/>
</dbReference>
<proteinExistence type="predicted"/>
<keyword evidence="2" id="KW-0808">Transferase</keyword>
<feature type="domain" description="Methyltransferase" evidence="1">
    <location>
        <begin position="123"/>
        <end position="209"/>
    </location>
</feature>
<dbReference type="GO" id="GO:0008168">
    <property type="term" value="F:methyltransferase activity"/>
    <property type="evidence" value="ECO:0007669"/>
    <property type="project" value="UniProtKB-KW"/>
</dbReference>
<dbReference type="RefSeq" id="WP_290260780.1">
    <property type="nucleotide sequence ID" value="NZ_JAUFQG010000004.1"/>
</dbReference>
<evidence type="ECO:0000313" key="2">
    <source>
        <dbReference type="EMBL" id="MFC4364430.1"/>
    </source>
</evidence>
<evidence type="ECO:0000313" key="3">
    <source>
        <dbReference type="Proteomes" id="UP001595840"/>
    </source>
</evidence>
<keyword evidence="3" id="KW-1185">Reference proteome</keyword>
<dbReference type="InterPro" id="IPR041698">
    <property type="entry name" value="Methyltransf_25"/>
</dbReference>